<keyword evidence="2" id="KW-1185">Reference proteome</keyword>
<dbReference type="EMBL" id="CP097509">
    <property type="protein sequence ID" value="URE19641.1"/>
    <property type="molecule type" value="Genomic_DNA"/>
</dbReference>
<organism evidence="1 2">
    <name type="scientific">Musa troglodytarum</name>
    <name type="common">fe'i banana</name>
    <dbReference type="NCBI Taxonomy" id="320322"/>
    <lineage>
        <taxon>Eukaryota</taxon>
        <taxon>Viridiplantae</taxon>
        <taxon>Streptophyta</taxon>
        <taxon>Embryophyta</taxon>
        <taxon>Tracheophyta</taxon>
        <taxon>Spermatophyta</taxon>
        <taxon>Magnoliopsida</taxon>
        <taxon>Liliopsida</taxon>
        <taxon>Zingiberales</taxon>
        <taxon>Musaceae</taxon>
        <taxon>Musa</taxon>
    </lineage>
</organism>
<dbReference type="AlphaFoldDB" id="A0A9E7KJG9"/>
<dbReference type="OrthoDB" id="801754at2759"/>
<accession>A0A9E7KJG9</accession>
<proteinExistence type="predicted"/>
<gene>
    <name evidence="1" type="ORF">MUK42_35098</name>
</gene>
<evidence type="ECO:0000313" key="2">
    <source>
        <dbReference type="Proteomes" id="UP001055439"/>
    </source>
</evidence>
<evidence type="ECO:0000313" key="1">
    <source>
        <dbReference type="EMBL" id="URE19641.1"/>
    </source>
</evidence>
<dbReference type="Proteomes" id="UP001055439">
    <property type="component" value="Chromosome 7"/>
</dbReference>
<name>A0A9E7KJG9_9LILI</name>
<protein>
    <submittedName>
        <fullName evidence="1">Uncharacterized protein</fullName>
    </submittedName>
</protein>
<reference evidence="1" key="1">
    <citation type="submission" date="2022-05" db="EMBL/GenBank/DDBJ databases">
        <title>The Musa troglodytarum L. genome provides insights into the mechanism of non-climacteric behaviour and enrichment of carotenoids.</title>
        <authorList>
            <person name="Wang J."/>
        </authorList>
    </citation>
    <scope>NUCLEOTIDE SEQUENCE</scope>
    <source>
        <tissue evidence="1">Leaf</tissue>
    </source>
</reference>
<sequence length="69" mass="7105">MARLMPGHILLPTPNGIILISRLPVMSTSSPSPPAKNLSGRNSIGCAHSFSSQPISATVKLTGAPLGTR</sequence>